<keyword evidence="5" id="KW-1185">Reference proteome</keyword>
<dbReference type="InterPro" id="IPR015797">
    <property type="entry name" value="NUDIX_hydrolase-like_dom_sf"/>
</dbReference>
<evidence type="ECO:0000259" key="3">
    <source>
        <dbReference type="PROSITE" id="PS51462"/>
    </source>
</evidence>
<dbReference type="GO" id="GO:0016787">
    <property type="term" value="F:hydrolase activity"/>
    <property type="evidence" value="ECO:0007669"/>
    <property type="project" value="UniProtKB-KW"/>
</dbReference>
<dbReference type="InterPro" id="IPR000086">
    <property type="entry name" value="NUDIX_hydrolase_dom"/>
</dbReference>
<accession>A0A7S8IV22</accession>
<proteinExistence type="predicted"/>
<dbReference type="EMBL" id="CP064654">
    <property type="protein sequence ID" value="QPC99302.1"/>
    <property type="molecule type" value="Genomic_DNA"/>
</dbReference>
<sequence>MGRLIQGKACAVPFRQVNGSLDVLAFEHPLAGNQLIKGGIEPGENPLSAAIREAREESGLVLGNGGLDLGVPVPVTLDSTWHFFAFPTLGLPDGWNFLTPDDGGRLFRFFWHPLRRDPDETWHEAFHIALDHVRATLPGLVGPGGAA</sequence>
<evidence type="ECO:0000256" key="1">
    <source>
        <dbReference type="ARBA" id="ARBA00001946"/>
    </source>
</evidence>
<dbReference type="Proteomes" id="UP000594459">
    <property type="component" value="Chromosome"/>
</dbReference>
<feature type="domain" description="Nudix hydrolase" evidence="3">
    <location>
        <begin position="1"/>
        <end position="134"/>
    </location>
</feature>
<evidence type="ECO:0000313" key="5">
    <source>
        <dbReference type="Proteomes" id="UP000594459"/>
    </source>
</evidence>
<organism evidence="4 5">
    <name type="scientific">Qipengyuania soli</name>
    <dbReference type="NCBI Taxonomy" id="2782568"/>
    <lineage>
        <taxon>Bacteria</taxon>
        <taxon>Pseudomonadati</taxon>
        <taxon>Pseudomonadota</taxon>
        <taxon>Alphaproteobacteria</taxon>
        <taxon>Sphingomonadales</taxon>
        <taxon>Erythrobacteraceae</taxon>
        <taxon>Qipengyuania</taxon>
    </lineage>
</organism>
<dbReference type="SUPFAM" id="SSF55811">
    <property type="entry name" value="Nudix"/>
    <property type="match status" value="1"/>
</dbReference>
<dbReference type="Gene3D" id="3.90.79.10">
    <property type="entry name" value="Nucleoside Triphosphate Pyrophosphohydrolase"/>
    <property type="match status" value="1"/>
</dbReference>
<dbReference type="PROSITE" id="PS51462">
    <property type="entry name" value="NUDIX"/>
    <property type="match status" value="1"/>
</dbReference>
<protein>
    <submittedName>
        <fullName evidence="4">NUDIX domain-containing protein</fullName>
    </submittedName>
</protein>
<gene>
    <name evidence="4" type="ORF">IRL76_01630</name>
</gene>
<evidence type="ECO:0000313" key="4">
    <source>
        <dbReference type="EMBL" id="QPC99302.1"/>
    </source>
</evidence>
<dbReference type="KEGG" id="qso:IRL76_01630"/>
<comment type="cofactor">
    <cofactor evidence="1">
        <name>Mg(2+)</name>
        <dbReference type="ChEBI" id="CHEBI:18420"/>
    </cofactor>
</comment>
<dbReference type="Pfam" id="PF00293">
    <property type="entry name" value="NUDIX"/>
    <property type="match status" value="1"/>
</dbReference>
<dbReference type="AlphaFoldDB" id="A0A7S8IV22"/>
<name>A0A7S8IV22_9SPHN</name>
<dbReference type="PROSITE" id="PS00893">
    <property type="entry name" value="NUDIX_BOX"/>
    <property type="match status" value="1"/>
</dbReference>
<dbReference type="RefSeq" id="WP_200982548.1">
    <property type="nucleotide sequence ID" value="NZ_CP064654.1"/>
</dbReference>
<keyword evidence="2" id="KW-0378">Hydrolase</keyword>
<reference evidence="4 5" key="1">
    <citation type="submission" date="2020-11" db="EMBL/GenBank/DDBJ databases">
        <title>The genome sequence of Erythrobacter sp. 6D36.</title>
        <authorList>
            <person name="Liu Y."/>
        </authorList>
    </citation>
    <scope>NUCLEOTIDE SEQUENCE [LARGE SCALE GENOMIC DNA]</scope>
    <source>
        <strain evidence="4 5">6D36</strain>
    </source>
</reference>
<evidence type="ECO:0000256" key="2">
    <source>
        <dbReference type="ARBA" id="ARBA00022801"/>
    </source>
</evidence>
<dbReference type="InterPro" id="IPR020084">
    <property type="entry name" value="NUDIX_hydrolase_CS"/>
</dbReference>